<evidence type="ECO:0000313" key="3">
    <source>
        <dbReference type="Proteomes" id="UP000274922"/>
    </source>
</evidence>
<dbReference type="Proteomes" id="UP000274922">
    <property type="component" value="Unassembled WGS sequence"/>
</dbReference>
<keyword evidence="3" id="KW-1185">Reference proteome</keyword>
<sequence length="112" mass="12511">MGGARSRSRSFSPTWRSQDIVMDASIPISQFDTLATARSFRVKRKKRRLFGQWRGPSEAHDSLGPGLRRDGSTSSQTLWQRGRIALGRAVRSSRGSQDVDFDVFAGDTYESS</sequence>
<reference evidence="3" key="1">
    <citation type="journal article" date="2018" name="Nat. Microbiol.">
        <title>Leveraging single-cell genomics to expand the fungal tree of life.</title>
        <authorList>
            <person name="Ahrendt S.R."/>
            <person name="Quandt C.A."/>
            <person name="Ciobanu D."/>
            <person name="Clum A."/>
            <person name="Salamov A."/>
            <person name="Andreopoulos B."/>
            <person name="Cheng J.F."/>
            <person name="Woyke T."/>
            <person name="Pelin A."/>
            <person name="Henrissat B."/>
            <person name="Reynolds N.K."/>
            <person name="Benny G.L."/>
            <person name="Smith M.E."/>
            <person name="James T.Y."/>
            <person name="Grigoriev I.V."/>
        </authorList>
    </citation>
    <scope>NUCLEOTIDE SEQUENCE [LARGE SCALE GENOMIC DNA]</scope>
    <source>
        <strain evidence="3">ATCC 52028</strain>
    </source>
</reference>
<feature type="compositionally biased region" description="Basic and acidic residues" evidence="1">
    <location>
        <begin position="57"/>
        <end position="71"/>
    </location>
</feature>
<accession>A0A4P9WXU6</accession>
<evidence type="ECO:0000256" key="1">
    <source>
        <dbReference type="SAM" id="MobiDB-lite"/>
    </source>
</evidence>
<dbReference type="AlphaFoldDB" id="A0A4P9WXU6"/>
<organism evidence="2 3">
    <name type="scientific">Caulochytrium protostelioides</name>
    <dbReference type="NCBI Taxonomy" id="1555241"/>
    <lineage>
        <taxon>Eukaryota</taxon>
        <taxon>Fungi</taxon>
        <taxon>Fungi incertae sedis</taxon>
        <taxon>Chytridiomycota</taxon>
        <taxon>Chytridiomycota incertae sedis</taxon>
        <taxon>Chytridiomycetes</taxon>
        <taxon>Caulochytriales</taxon>
        <taxon>Caulochytriaceae</taxon>
        <taxon>Caulochytrium</taxon>
    </lineage>
</organism>
<proteinExistence type="predicted"/>
<protein>
    <submittedName>
        <fullName evidence="2">Uncharacterized protein</fullName>
    </submittedName>
</protein>
<evidence type="ECO:0000313" key="2">
    <source>
        <dbReference type="EMBL" id="RKO98301.1"/>
    </source>
</evidence>
<dbReference type="EMBL" id="ML014504">
    <property type="protein sequence ID" value="RKO98301.1"/>
    <property type="molecule type" value="Genomic_DNA"/>
</dbReference>
<name>A0A4P9WXU6_9FUNG</name>
<feature type="region of interest" description="Disordered" evidence="1">
    <location>
        <begin position="53"/>
        <end position="78"/>
    </location>
</feature>
<gene>
    <name evidence="2" type="ORF">CXG81DRAFT_28857</name>
</gene>